<dbReference type="KEGG" id="aym:YM304_04700"/>
<dbReference type="AlphaFoldDB" id="A0A6C7DVS2"/>
<name>A0A6C7DVS2_ILUCY</name>
<dbReference type="EMBL" id="AP012057">
    <property type="protein sequence ID" value="BAN00784.1"/>
    <property type="molecule type" value="Genomic_DNA"/>
</dbReference>
<proteinExistence type="predicted"/>
<accession>A0A6C7DVS2</accession>
<gene>
    <name evidence="1" type="ORF">YM304_04700</name>
</gene>
<organism evidence="1 2">
    <name type="scientific">Ilumatobacter coccineus (strain NBRC 103263 / KCTC 29153 / YM16-304)</name>
    <dbReference type="NCBI Taxonomy" id="1313172"/>
    <lineage>
        <taxon>Bacteria</taxon>
        <taxon>Bacillati</taxon>
        <taxon>Actinomycetota</taxon>
        <taxon>Acidimicrobiia</taxon>
        <taxon>Acidimicrobiales</taxon>
        <taxon>Ilumatobacteraceae</taxon>
        <taxon>Ilumatobacter</taxon>
    </lineage>
</organism>
<evidence type="ECO:0000313" key="1">
    <source>
        <dbReference type="EMBL" id="BAN00784.1"/>
    </source>
</evidence>
<evidence type="ECO:0000313" key="2">
    <source>
        <dbReference type="Proteomes" id="UP000011863"/>
    </source>
</evidence>
<reference evidence="1 2" key="1">
    <citation type="journal article" date="2013" name="Int. J. Syst. Evol. Microbiol.">
        <title>Ilumatobacter nonamiense sp. nov. and Ilumatobacter coccineum sp. nov., isolated from seashore sand.</title>
        <authorList>
            <person name="Matsumoto A."/>
            <person name="Kasai H."/>
            <person name="Matsuo Y."/>
            <person name="Shizuri Y."/>
            <person name="Ichikawa N."/>
            <person name="Fujita N."/>
            <person name="Omura S."/>
            <person name="Takahashi Y."/>
        </authorList>
    </citation>
    <scope>NUCLEOTIDE SEQUENCE [LARGE SCALE GENOMIC DNA]</scope>
    <source>
        <strain evidence="2">NBRC 103263 / KCTC 29153 / YM16-304</strain>
    </source>
</reference>
<dbReference type="Proteomes" id="UP000011863">
    <property type="component" value="Chromosome"/>
</dbReference>
<dbReference type="RefSeq" id="WP_015440032.1">
    <property type="nucleotide sequence ID" value="NC_020520.1"/>
</dbReference>
<keyword evidence="2" id="KW-1185">Reference proteome</keyword>
<sequence length="88" mass="9827">MVEREELPSAVRHGPLGSVGTIYELPDGRRCIVTFANRGTDALTPVRNDRGELWIGHLLPGDVEPAHFDDWERAWVPAELLRPVGELT</sequence>
<protein>
    <submittedName>
        <fullName evidence="1">Uncharacterized protein</fullName>
    </submittedName>
</protein>
<dbReference type="OrthoDB" id="4238227at2"/>